<reference evidence="1 2" key="2">
    <citation type="submission" date="2018-11" db="EMBL/GenBank/DDBJ databases">
        <authorList>
            <consortium name="Pathogen Informatics"/>
        </authorList>
    </citation>
    <scope>NUCLEOTIDE SEQUENCE [LARGE SCALE GENOMIC DNA]</scope>
</reference>
<dbReference type="OrthoDB" id="5791880at2759"/>
<evidence type="ECO:0000313" key="1">
    <source>
        <dbReference type="EMBL" id="VDK17771.1"/>
    </source>
</evidence>
<evidence type="ECO:0000313" key="2">
    <source>
        <dbReference type="Proteomes" id="UP000267096"/>
    </source>
</evidence>
<accession>A0A0M3IZB3</accession>
<protein>
    <submittedName>
        <fullName evidence="3">Cysteine rich repeat-containing domain protein</fullName>
    </submittedName>
</protein>
<keyword evidence="2" id="KW-1185">Reference proteome</keyword>
<dbReference type="Proteomes" id="UP000267096">
    <property type="component" value="Unassembled WGS sequence"/>
</dbReference>
<dbReference type="AlphaFoldDB" id="A0A0M3IZB3"/>
<name>A0A0M3IZB3_ANISI</name>
<dbReference type="PANTHER" id="PTHR31895:SF9">
    <property type="entry name" value="ACTIVATED IN BLOCKED UNFOLDED PROTEIN RESPONSE-RELATED"/>
    <property type="match status" value="1"/>
</dbReference>
<organism evidence="3">
    <name type="scientific">Anisakis simplex</name>
    <name type="common">Herring worm</name>
    <dbReference type="NCBI Taxonomy" id="6269"/>
    <lineage>
        <taxon>Eukaryota</taxon>
        <taxon>Metazoa</taxon>
        <taxon>Ecdysozoa</taxon>
        <taxon>Nematoda</taxon>
        <taxon>Chromadorea</taxon>
        <taxon>Rhabditida</taxon>
        <taxon>Spirurina</taxon>
        <taxon>Ascaridomorpha</taxon>
        <taxon>Ascaridoidea</taxon>
        <taxon>Anisakidae</taxon>
        <taxon>Anisakis</taxon>
        <taxon>Anisakis simplex complex</taxon>
    </lineage>
</organism>
<dbReference type="PANTHER" id="PTHR31895">
    <property type="entry name" value="PROTEIN CBG03177-RELATED"/>
    <property type="match status" value="1"/>
</dbReference>
<dbReference type="WBParaSite" id="ASIM_0000059401-mRNA-1">
    <property type="protein sequence ID" value="ASIM_0000059401-mRNA-1"/>
    <property type="gene ID" value="ASIM_0000059401"/>
</dbReference>
<dbReference type="EMBL" id="UYRR01000329">
    <property type="protein sequence ID" value="VDK17771.1"/>
    <property type="molecule type" value="Genomic_DNA"/>
</dbReference>
<reference evidence="3" key="1">
    <citation type="submission" date="2017-02" db="UniProtKB">
        <authorList>
            <consortium name="WormBaseParasite"/>
        </authorList>
    </citation>
    <scope>IDENTIFICATION</scope>
</reference>
<proteinExistence type="predicted"/>
<sequence length="306" mass="33034">MPTSNFYSQFQLPQLCRCNPTMPCPCAGPQSDPLAQCMPICQRSCSSSCLQQNLPLEECQSTCAITCQQACSKYQRLSGLINGQASNVQALQSRSVQSICAPKCQQTCLAVCFGRNYPRAKCEQTCQRTCAEVCSKQPNLVLSASEAEVFSGAPQVSQASPPIQESLIAPQKQCVPACMPACLPECTGEIERRSTVITENPPVLSVSGQLTSASADSAQNQRCVDQCFSTCIDVCVQARQPLHGCLSGCSAECGNKCGVQLSGSSPQQQITRPEVIFQMPEVGQLEPRQQIPAVQQTQYQYQPEVT</sequence>
<evidence type="ECO:0000313" key="3">
    <source>
        <dbReference type="WBParaSite" id="ASIM_0000059401-mRNA-1"/>
    </source>
</evidence>
<gene>
    <name evidence="1" type="ORF">ASIM_LOCUS496</name>
</gene>